<reference evidence="1" key="1">
    <citation type="submission" date="2021-01" db="EMBL/GenBank/DDBJ databases">
        <authorList>
            <consortium name="Genoscope - CEA"/>
            <person name="William W."/>
        </authorList>
    </citation>
    <scope>NUCLEOTIDE SEQUENCE</scope>
</reference>
<gene>
    <name evidence="1" type="ORF">PSON_ATCC_30995.1.T0410163</name>
</gene>
<dbReference type="Proteomes" id="UP000692954">
    <property type="component" value="Unassembled WGS sequence"/>
</dbReference>
<organism evidence="1 2">
    <name type="scientific">Paramecium sonneborni</name>
    <dbReference type="NCBI Taxonomy" id="65129"/>
    <lineage>
        <taxon>Eukaryota</taxon>
        <taxon>Sar</taxon>
        <taxon>Alveolata</taxon>
        <taxon>Ciliophora</taxon>
        <taxon>Intramacronucleata</taxon>
        <taxon>Oligohymenophorea</taxon>
        <taxon>Peniculida</taxon>
        <taxon>Parameciidae</taxon>
        <taxon>Paramecium</taxon>
    </lineage>
</organism>
<comment type="caution">
    <text evidence="1">The sequence shown here is derived from an EMBL/GenBank/DDBJ whole genome shotgun (WGS) entry which is preliminary data.</text>
</comment>
<accession>A0A8S1MVW1</accession>
<proteinExistence type="predicted"/>
<dbReference type="EMBL" id="CAJJDN010000041">
    <property type="protein sequence ID" value="CAD8080985.1"/>
    <property type="molecule type" value="Genomic_DNA"/>
</dbReference>
<evidence type="ECO:0000313" key="1">
    <source>
        <dbReference type="EMBL" id="CAD8080985.1"/>
    </source>
</evidence>
<protein>
    <submittedName>
        <fullName evidence="1">Uncharacterized protein</fullName>
    </submittedName>
</protein>
<evidence type="ECO:0000313" key="2">
    <source>
        <dbReference type="Proteomes" id="UP000692954"/>
    </source>
</evidence>
<keyword evidence="2" id="KW-1185">Reference proteome</keyword>
<dbReference type="AlphaFoldDB" id="A0A8S1MVW1"/>
<name>A0A8S1MVW1_9CILI</name>
<sequence length="127" mass="15216">MIACLFKMIQTYSNIQKEISHIIKWILNEKNSFDLSNADTRMMPLRICLEYILTLQQIINQIKNLCHNKIEEIIVNTQTLLKIIILKKLKISFLGTSYNIIYWSSSNFQFYFMRSKNNFRYGYKAFL</sequence>